<dbReference type="PANTHER" id="PTHR14773">
    <property type="entry name" value="WD REPEAT-CONTAINING PROTEIN 76"/>
    <property type="match status" value="1"/>
</dbReference>
<keyword evidence="4" id="KW-0227">DNA damage</keyword>
<dbReference type="EMBL" id="JWZX01001046">
    <property type="protein sequence ID" value="KOO34921.1"/>
    <property type="molecule type" value="Genomic_DNA"/>
</dbReference>
<dbReference type="GO" id="GO:2000001">
    <property type="term" value="P:regulation of DNA damage checkpoint"/>
    <property type="evidence" value="ECO:0007669"/>
    <property type="project" value="TreeGrafter"/>
</dbReference>
<dbReference type="SUPFAM" id="SSF50978">
    <property type="entry name" value="WD40 repeat-like"/>
    <property type="match status" value="1"/>
</dbReference>
<evidence type="ECO:0000256" key="6">
    <source>
        <dbReference type="PROSITE-ProRule" id="PRU00221"/>
    </source>
</evidence>
<comment type="similarity">
    <text evidence="1">Belongs to the WD repeat DDB2/WDR76 family.</text>
</comment>
<comment type="caution">
    <text evidence="8">The sequence shown here is derived from an EMBL/GenBank/DDBJ whole genome shotgun (WGS) entry which is preliminary data.</text>
</comment>
<evidence type="ECO:0000256" key="3">
    <source>
        <dbReference type="ARBA" id="ARBA00022737"/>
    </source>
</evidence>
<proteinExistence type="inferred from homology"/>
<feature type="region of interest" description="Disordered" evidence="7">
    <location>
        <begin position="63"/>
        <end position="91"/>
    </location>
</feature>
<accession>A0A0M0K7S9</accession>
<dbReference type="AlphaFoldDB" id="A0A0M0K7S9"/>
<dbReference type="GO" id="GO:0005634">
    <property type="term" value="C:nucleus"/>
    <property type="evidence" value="ECO:0007669"/>
    <property type="project" value="TreeGrafter"/>
</dbReference>
<keyword evidence="3" id="KW-0677">Repeat</keyword>
<dbReference type="PANTHER" id="PTHR14773:SF0">
    <property type="entry name" value="WD REPEAT-CONTAINING PROTEIN 76"/>
    <property type="match status" value="1"/>
</dbReference>
<dbReference type="Gene3D" id="2.130.10.10">
    <property type="entry name" value="YVTN repeat-like/Quinoprotein amine dehydrogenase"/>
    <property type="match status" value="1"/>
</dbReference>
<dbReference type="SMART" id="SM00320">
    <property type="entry name" value="WD40"/>
    <property type="match status" value="5"/>
</dbReference>
<dbReference type="InterPro" id="IPR015943">
    <property type="entry name" value="WD40/YVTN_repeat-like_dom_sf"/>
</dbReference>
<dbReference type="InterPro" id="IPR050853">
    <property type="entry name" value="WD_repeat_DNA-damage-binding"/>
</dbReference>
<dbReference type="PROSITE" id="PS00678">
    <property type="entry name" value="WD_REPEATS_1"/>
    <property type="match status" value="1"/>
</dbReference>
<evidence type="ECO:0000313" key="8">
    <source>
        <dbReference type="EMBL" id="KOO34921.1"/>
    </source>
</evidence>
<dbReference type="Proteomes" id="UP000037460">
    <property type="component" value="Unassembled WGS sequence"/>
</dbReference>
<gene>
    <name evidence="8" type="ORF">Ctob_016204</name>
</gene>
<sequence length="491" mass="51919">LLTRPIASVAVPGRASANASGGLSAYELERLENIRSNELKLAALGLLETRDAVCMAGRSRSVVGASRKRRASPEPPTRASGRLKGDDPQYSGLDEVEPADGVRSELAAGEVVPPGRVMATEAEALPQPDARDLQLLRLLGGDLQPAEAAGSDVSAHEKGAAALLSGCVLHEAMVVKVLKKAVVHLQFHPRSDLLLVAAADTDGHVSFWNANRDASKPSDGVHLYRPVPQGISGLRWGLRSTEALFCASYDGTVRCLNVEMRAFATLHVSTEHAWSAFALDGAAATMWLGTTKGSLCAVDPRTGLVCEKVVRSHGLKINSLSLDDHGRPWLLASSSSDASVMVWDVRKMGARAGPVVTIALPKATQAAEWAPDGSGRLAVTCFDDRLRILPLGDRITGDPISAPEAEPLINHRTSTGRWLLPFRAIWTAGADAILCGGMERTCEVFSASTGERLASLSSSLMTAVPSRIATHVRGRAVACATGSGHVHIFEV</sequence>
<organism evidence="8 9">
    <name type="scientific">Chrysochromulina tobinii</name>
    <dbReference type="NCBI Taxonomy" id="1460289"/>
    <lineage>
        <taxon>Eukaryota</taxon>
        <taxon>Haptista</taxon>
        <taxon>Haptophyta</taxon>
        <taxon>Prymnesiophyceae</taxon>
        <taxon>Prymnesiales</taxon>
        <taxon>Chrysochromulinaceae</taxon>
        <taxon>Chrysochromulina</taxon>
    </lineage>
</organism>
<dbReference type="GO" id="GO:0003677">
    <property type="term" value="F:DNA binding"/>
    <property type="evidence" value="ECO:0007669"/>
    <property type="project" value="UniProtKB-KW"/>
</dbReference>
<feature type="repeat" description="WD" evidence="6">
    <location>
        <begin position="310"/>
        <end position="346"/>
    </location>
</feature>
<dbReference type="InterPro" id="IPR001680">
    <property type="entry name" value="WD40_rpt"/>
</dbReference>
<dbReference type="PROSITE" id="PS50082">
    <property type="entry name" value="WD_REPEATS_2"/>
    <property type="match status" value="1"/>
</dbReference>
<evidence type="ECO:0000313" key="9">
    <source>
        <dbReference type="Proteomes" id="UP000037460"/>
    </source>
</evidence>
<evidence type="ECO:0000256" key="2">
    <source>
        <dbReference type="ARBA" id="ARBA00022574"/>
    </source>
</evidence>
<evidence type="ECO:0000256" key="5">
    <source>
        <dbReference type="ARBA" id="ARBA00023125"/>
    </source>
</evidence>
<name>A0A0M0K7S9_9EUKA</name>
<dbReference type="Pfam" id="PF00400">
    <property type="entry name" value="WD40"/>
    <property type="match status" value="2"/>
</dbReference>
<evidence type="ECO:0000256" key="1">
    <source>
        <dbReference type="ARBA" id="ARBA00005434"/>
    </source>
</evidence>
<keyword evidence="5" id="KW-0238">DNA-binding</keyword>
<reference evidence="9" key="1">
    <citation type="journal article" date="2015" name="PLoS Genet.">
        <title>Genome Sequence and Transcriptome Analyses of Chrysochromulina tobin: Metabolic Tools for Enhanced Algal Fitness in the Prominent Order Prymnesiales (Haptophyceae).</title>
        <authorList>
            <person name="Hovde B.T."/>
            <person name="Deodato C.R."/>
            <person name="Hunsperger H.M."/>
            <person name="Ryken S.A."/>
            <person name="Yost W."/>
            <person name="Jha R.K."/>
            <person name="Patterson J."/>
            <person name="Monnat R.J. Jr."/>
            <person name="Barlow S.B."/>
            <person name="Starkenburg S.R."/>
            <person name="Cattolico R.A."/>
        </authorList>
    </citation>
    <scope>NUCLEOTIDE SEQUENCE</scope>
    <source>
        <strain evidence="9">CCMP291</strain>
    </source>
</reference>
<protein>
    <submittedName>
        <fullName evidence="8">Wd repeat-containing protein 76-like protein</fullName>
    </submittedName>
</protein>
<dbReference type="OrthoDB" id="9890280at2759"/>
<evidence type="ECO:0000256" key="7">
    <source>
        <dbReference type="SAM" id="MobiDB-lite"/>
    </source>
</evidence>
<keyword evidence="2 6" id="KW-0853">WD repeat</keyword>
<evidence type="ECO:0000256" key="4">
    <source>
        <dbReference type="ARBA" id="ARBA00022763"/>
    </source>
</evidence>
<dbReference type="GO" id="GO:0006974">
    <property type="term" value="P:DNA damage response"/>
    <property type="evidence" value="ECO:0007669"/>
    <property type="project" value="UniProtKB-KW"/>
</dbReference>
<dbReference type="InterPro" id="IPR036322">
    <property type="entry name" value="WD40_repeat_dom_sf"/>
</dbReference>
<feature type="non-terminal residue" evidence="8">
    <location>
        <position position="1"/>
    </location>
</feature>
<keyword evidence="9" id="KW-1185">Reference proteome</keyword>
<dbReference type="InterPro" id="IPR019775">
    <property type="entry name" value="WD40_repeat_CS"/>
</dbReference>